<dbReference type="EMBL" id="BK032608">
    <property type="protein sequence ID" value="DAF51055.1"/>
    <property type="molecule type" value="Genomic_DNA"/>
</dbReference>
<proteinExistence type="predicted"/>
<evidence type="ECO:0000313" key="1">
    <source>
        <dbReference type="EMBL" id="DAF51055.1"/>
    </source>
</evidence>
<sequence length="801" mass="85714">MGQIQDRQQRAVFQHFRNGIAAPGADSKVQAAFSIDCHDVPGNPGQCRIPQVNTRLDGLRLLLSILSGLHRLLVRLSGLHRLLVRLSGLRLLCLLNGLQGILGRLLGRLLGMLRFLLTHHDTSQSAGGLHGRSIDVAVDKGVLVPLGAVVPQGAAPQDQVLLKGVQGAHAGRVAELHGEGAAVPVHNALVQVADDHGDLGAGGGDRIVVIGLDGQDIRADAQLQLLGFGGIGRQQIAAILVLQGTQPEQAVIVGNELAGSPERGAQAHPGLQDAVQVLQVRGCLGVDNRQDLFVGSHACLVAQPLLGQHRDVGVAVLIQLGGHRQITAPLLDLIAQCLELRRSHLAVLGCLSHGGKAGVLAALLEGAAAALVFHLDDADLAQQALLAVAAINDCGHNVLRHGIAAVSVHAFLHHVACGLLGGEPGPGSRREGLHSLLVAGLLRAAAQGAALQAALGDRITAAEGLLLLSDQRIHRLDLAVQLVHLSHLGGVVLGLAILHQDGLGLIQQALAGVHQVILLLLQVHGLLTSKSKSFFFQRDQRQGFLYFRVILGRRRLGLVVLTAVFFDNASMRLGRHRHKGQLIRVLWLAQLHHALLAVILTPAPVFAKNLCLVGAADRTGSLAHGTANGHLPQDAALDGCNGRRRLVVPQHIGEQHKHRRTAHLLHRRVIDAGGLHGAAPHMVCDDGLADKQLGEAIQGIRREPLEVPVHLIVRRADTEGENILRLQLHQRLGVDLRHVRRKRRRLLYKGKFLQIIHCCFLQFLLLPDSAPPIPKAERNSGLRIVRRRRVPGAYPPGPKCR</sequence>
<accession>A0A8S5SK46</accession>
<organism evidence="1">
    <name type="scientific">Siphoviridae sp. ctFIm6</name>
    <dbReference type="NCBI Taxonomy" id="2827818"/>
    <lineage>
        <taxon>Viruses</taxon>
        <taxon>Duplodnaviria</taxon>
        <taxon>Heunggongvirae</taxon>
        <taxon>Uroviricota</taxon>
        <taxon>Caudoviricetes</taxon>
    </lineage>
</organism>
<reference evidence="1" key="1">
    <citation type="journal article" date="2021" name="Proc. Natl. Acad. Sci. U.S.A.">
        <title>A Catalog of Tens of Thousands of Viruses from Human Metagenomes Reveals Hidden Associations with Chronic Diseases.</title>
        <authorList>
            <person name="Tisza M.J."/>
            <person name="Buck C.B."/>
        </authorList>
    </citation>
    <scope>NUCLEOTIDE SEQUENCE</scope>
    <source>
        <strain evidence="1">CtFIm6</strain>
    </source>
</reference>
<name>A0A8S5SK46_9CAUD</name>
<protein>
    <submittedName>
        <fullName evidence="1">Uncharacterized protein</fullName>
    </submittedName>
</protein>